<dbReference type="GO" id="GO:0005980">
    <property type="term" value="P:glycogen catabolic process"/>
    <property type="evidence" value="ECO:0007669"/>
    <property type="project" value="TreeGrafter"/>
</dbReference>
<accession>A0A7J5LK88</accession>
<keyword evidence="2" id="KW-0119">Carbohydrate metabolism</keyword>
<dbReference type="GO" id="GO:0008184">
    <property type="term" value="F:glycogen phosphorylase activity"/>
    <property type="evidence" value="ECO:0007669"/>
    <property type="project" value="InterPro"/>
</dbReference>
<dbReference type="SUPFAM" id="SSF53756">
    <property type="entry name" value="UDP-Glycosyltransferase/glycogen phosphorylase"/>
    <property type="match status" value="1"/>
</dbReference>
<proteinExistence type="inferred from homology"/>
<dbReference type="GO" id="GO:0005737">
    <property type="term" value="C:cytoplasm"/>
    <property type="evidence" value="ECO:0007669"/>
    <property type="project" value="TreeGrafter"/>
</dbReference>
<dbReference type="Gene3D" id="3.40.50.2000">
    <property type="entry name" value="Glycogen Phosphorylase B"/>
    <property type="match status" value="2"/>
</dbReference>
<dbReference type="InterPro" id="IPR000811">
    <property type="entry name" value="Glyco_trans_35"/>
</dbReference>
<keyword evidence="2" id="KW-0808">Transferase</keyword>
<comment type="cofactor">
    <cofactor evidence="2">
        <name>pyridoxal 5'-phosphate</name>
        <dbReference type="ChEBI" id="CHEBI:597326"/>
    </cofactor>
</comment>
<comment type="function">
    <text evidence="2">Allosteric enzyme that catalyzes the rate-limiting step in glycogen catabolism, the phosphorolytic cleavage of glycogen to produce glucose-1-phosphate, and plays a central role in maintaining cellular and organismal glucose homeostasis.</text>
</comment>
<keyword evidence="2" id="KW-0663">Pyridoxal phosphate</keyword>
<gene>
    <name evidence="3" type="ORF">F9950_17550</name>
</gene>
<comment type="similarity">
    <text evidence="1 2">Belongs to the glycogen phosphorylase family.</text>
</comment>
<reference evidence="3 4" key="1">
    <citation type="journal article" date="2019" name="Nat. Med.">
        <title>A library of human gut bacterial isolates paired with longitudinal multiomics data enables mechanistic microbiome research.</title>
        <authorList>
            <person name="Poyet M."/>
            <person name="Groussin M."/>
            <person name="Gibbons S.M."/>
            <person name="Avila-Pacheco J."/>
            <person name="Jiang X."/>
            <person name="Kearney S.M."/>
            <person name="Perrotta A.R."/>
            <person name="Berdy B."/>
            <person name="Zhao S."/>
            <person name="Lieberman T.D."/>
            <person name="Swanson P.K."/>
            <person name="Smith M."/>
            <person name="Roesemann S."/>
            <person name="Alexander J.E."/>
            <person name="Rich S.A."/>
            <person name="Livny J."/>
            <person name="Vlamakis H."/>
            <person name="Clish C."/>
            <person name="Bullock K."/>
            <person name="Deik A."/>
            <person name="Scott J."/>
            <person name="Pierce K.A."/>
            <person name="Xavier R.J."/>
            <person name="Alm E.J."/>
        </authorList>
    </citation>
    <scope>NUCLEOTIDE SEQUENCE [LARGE SCALE GENOMIC DNA]</scope>
    <source>
        <strain evidence="3 4">BIOML-A2</strain>
    </source>
</reference>
<comment type="catalytic activity">
    <reaction evidence="2">
        <text>[(1-&gt;4)-alpha-D-glucosyl](n) + phosphate = [(1-&gt;4)-alpha-D-glucosyl](n-1) + alpha-D-glucose 1-phosphate</text>
        <dbReference type="Rhea" id="RHEA:41732"/>
        <dbReference type="Rhea" id="RHEA-COMP:9584"/>
        <dbReference type="Rhea" id="RHEA-COMP:9586"/>
        <dbReference type="ChEBI" id="CHEBI:15444"/>
        <dbReference type="ChEBI" id="CHEBI:43474"/>
        <dbReference type="ChEBI" id="CHEBI:58601"/>
        <dbReference type="EC" id="2.4.1.1"/>
    </reaction>
</comment>
<keyword evidence="2" id="KW-0328">Glycosyltransferase</keyword>
<name>A0A7J5LK88_BACSE</name>
<evidence type="ECO:0000313" key="4">
    <source>
        <dbReference type="Proteomes" id="UP000431177"/>
    </source>
</evidence>
<evidence type="ECO:0000313" key="3">
    <source>
        <dbReference type="EMBL" id="KAB5323926.1"/>
    </source>
</evidence>
<dbReference type="EC" id="2.4.1.1" evidence="2"/>
<dbReference type="PANTHER" id="PTHR11468:SF3">
    <property type="entry name" value="GLYCOGEN PHOSPHORYLASE, LIVER FORM"/>
    <property type="match status" value="1"/>
</dbReference>
<evidence type="ECO:0000256" key="1">
    <source>
        <dbReference type="ARBA" id="ARBA00006047"/>
    </source>
</evidence>
<evidence type="ECO:0000256" key="2">
    <source>
        <dbReference type="RuleBase" id="RU000587"/>
    </source>
</evidence>
<protein>
    <recommendedName>
        <fullName evidence="2">Alpha-1,4 glucan phosphorylase</fullName>
        <ecNumber evidence="2">2.4.1.1</ecNumber>
    </recommendedName>
</protein>
<comment type="caution">
    <text evidence="3">The sequence shown here is derived from an EMBL/GenBank/DDBJ whole genome shotgun (WGS) entry which is preliminary data.</text>
</comment>
<organism evidence="3 4">
    <name type="scientific">Bacteroides stercoris</name>
    <dbReference type="NCBI Taxonomy" id="46506"/>
    <lineage>
        <taxon>Bacteria</taxon>
        <taxon>Pseudomonadati</taxon>
        <taxon>Bacteroidota</taxon>
        <taxon>Bacteroidia</taxon>
        <taxon>Bacteroidales</taxon>
        <taxon>Bacteroidaceae</taxon>
        <taxon>Bacteroides</taxon>
    </lineage>
</organism>
<dbReference type="Proteomes" id="UP000431177">
    <property type="component" value="Unassembled WGS sequence"/>
</dbReference>
<dbReference type="AlphaFoldDB" id="A0A7J5LK88"/>
<dbReference type="GO" id="GO:0030170">
    <property type="term" value="F:pyridoxal phosphate binding"/>
    <property type="evidence" value="ECO:0007669"/>
    <property type="project" value="TreeGrafter"/>
</dbReference>
<feature type="non-terminal residue" evidence="3">
    <location>
        <position position="1"/>
    </location>
</feature>
<dbReference type="Pfam" id="PF00343">
    <property type="entry name" value="Phosphorylase"/>
    <property type="match status" value="1"/>
</dbReference>
<dbReference type="EMBL" id="WCLA01000068">
    <property type="protein sequence ID" value="KAB5323926.1"/>
    <property type="molecule type" value="Genomic_DNA"/>
</dbReference>
<sequence length="140" mass="15973">LDGANVEIRERVGAENFFLFGMTVDEVEKKYAEGYNPASYYEADPRLKHAIDMVADGTFSNGDRNAYSPLVADWLTKDWFMTLADFSAYMDIQSEIEALYADGLEWNRKALLNVANSGYFSSDRSMEDYLERIWHTAPLA</sequence>
<dbReference type="PANTHER" id="PTHR11468">
    <property type="entry name" value="GLYCOGEN PHOSPHORYLASE"/>
    <property type="match status" value="1"/>
</dbReference>